<name>A0A6C9EFI3_ECOLX</name>
<evidence type="ECO:0000313" key="1">
    <source>
        <dbReference type="EMBL" id="MSD82696.1"/>
    </source>
</evidence>
<dbReference type="EMBL" id="WKYP01000370">
    <property type="protein sequence ID" value="MSD82696.1"/>
    <property type="molecule type" value="Genomic_DNA"/>
</dbReference>
<proteinExistence type="predicted"/>
<sequence length="109" mass="12315">MTDQMVLQTQQWLNKTYGNDPRFKKINPDGRTGWPTIYALTRALQIELGIQSTADNFGPSTQRLFKQRYPNGVRQQAVADKSTSNVYSIIQGALWCKGYSTGGNISQHF</sequence>
<feature type="non-terminal residue" evidence="1">
    <location>
        <position position="109"/>
    </location>
</feature>
<comment type="caution">
    <text evidence="1">The sequence shown here is derived from an EMBL/GenBank/DDBJ whole genome shotgun (WGS) entry which is preliminary data.</text>
</comment>
<evidence type="ECO:0008006" key="2">
    <source>
        <dbReference type="Google" id="ProtNLM"/>
    </source>
</evidence>
<reference evidence="1" key="1">
    <citation type="journal article" date="2019" name="Nat. Med.">
        <title>A library of human gut bacterial isolates paired with longitudinal multiomics data enables mechanistic microbiome research.</title>
        <authorList>
            <person name="Poyet M."/>
            <person name="Groussin M."/>
            <person name="Gibbons S.M."/>
            <person name="Avila-Pacheco J."/>
            <person name="Jiang X."/>
            <person name="Kearney S.M."/>
            <person name="Perrotta A.R."/>
            <person name="Berdy B."/>
            <person name="Zhao S."/>
            <person name="Lieberman T.D."/>
            <person name="Swanson P.K."/>
            <person name="Smith M."/>
            <person name="Roesemann S."/>
            <person name="Alexander J.E."/>
            <person name="Rich S.A."/>
            <person name="Livny J."/>
            <person name="Vlamakis H."/>
            <person name="Clish C."/>
            <person name="Bullock K."/>
            <person name="Deik A."/>
            <person name="Scott J."/>
            <person name="Pierce K.A."/>
            <person name="Xavier R.J."/>
            <person name="Alm E.J."/>
        </authorList>
    </citation>
    <scope>NUCLEOTIDE SEQUENCE</scope>
    <source>
        <strain evidence="1">BIOML-A260</strain>
    </source>
</reference>
<gene>
    <name evidence="1" type="ORF">GKG27_27610</name>
</gene>
<accession>A0A6C9EFI3</accession>
<dbReference type="AlphaFoldDB" id="A0A6C9EFI3"/>
<protein>
    <recommendedName>
        <fullName evidence="2">Peptidoglycan-binding protein</fullName>
    </recommendedName>
</protein>
<organism evidence="1">
    <name type="scientific">Escherichia coli</name>
    <dbReference type="NCBI Taxonomy" id="562"/>
    <lineage>
        <taxon>Bacteria</taxon>
        <taxon>Pseudomonadati</taxon>
        <taxon>Pseudomonadota</taxon>
        <taxon>Gammaproteobacteria</taxon>
        <taxon>Enterobacterales</taxon>
        <taxon>Enterobacteriaceae</taxon>
        <taxon>Escherichia</taxon>
    </lineage>
</organism>